<keyword evidence="7 12" id="KW-0418">Kinase</keyword>
<dbReference type="GO" id="GO:0005829">
    <property type="term" value="C:cytosol"/>
    <property type="evidence" value="ECO:0007669"/>
    <property type="project" value="TreeGrafter"/>
</dbReference>
<evidence type="ECO:0000256" key="7">
    <source>
        <dbReference type="ARBA" id="ARBA00022777"/>
    </source>
</evidence>
<keyword evidence="10 12" id="KW-0630">Potassium</keyword>
<name>A0A4U1D3B3_9BACI</name>
<keyword evidence="6 12" id="KW-0547">Nucleotide-binding</keyword>
<dbReference type="GO" id="GO:0005524">
    <property type="term" value="F:ATP binding"/>
    <property type="evidence" value="ECO:0007669"/>
    <property type="project" value="UniProtKB-UniRule"/>
</dbReference>
<feature type="binding site" evidence="12">
    <location>
        <begin position="39"/>
        <end position="43"/>
    </location>
    <ligand>
        <name>substrate</name>
    </ligand>
</feature>
<comment type="function">
    <text evidence="12">Catalyzes the phosphorylation of ribose at O-5 in a reaction requiring ATP and magnesium. The resulting D-ribose-5-phosphate can then be used either for sythesis of nucleotides, histidine, and tryptophan, or as a component of the pentose phosphate pathway.</text>
</comment>
<dbReference type="RefSeq" id="WP_136831208.1">
    <property type="nucleotide sequence ID" value="NZ_SWBM01000002.1"/>
</dbReference>
<accession>A0A4U1D3B3</accession>
<feature type="binding site" evidence="12">
    <location>
        <position position="139"/>
    </location>
    <ligand>
        <name>substrate</name>
    </ligand>
</feature>
<evidence type="ECO:0000256" key="12">
    <source>
        <dbReference type="HAMAP-Rule" id="MF_01987"/>
    </source>
</evidence>
<evidence type="ECO:0000256" key="6">
    <source>
        <dbReference type="ARBA" id="ARBA00022741"/>
    </source>
</evidence>
<dbReference type="NCBIfam" id="TIGR02152">
    <property type="entry name" value="D_ribokin_bact"/>
    <property type="match status" value="1"/>
</dbReference>
<evidence type="ECO:0000256" key="11">
    <source>
        <dbReference type="ARBA" id="ARBA00023277"/>
    </source>
</evidence>
<evidence type="ECO:0000313" key="14">
    <source>
        <dbReference type="EMBL" id="TKC16801.1"/>
    </source>
</evidence>
<dbReference type="SUPFAM" id="SSF53613">
    <property type="entry name" value="Ribokinase-like"/>
    <property type="match status" value="1"/>
</dbReference>
<proteinExistence type="inferred from homology"/>
<feature type="binding site" evidence="12">
    <location>
        <position position="276"/>
    </location>
    <ligand>
        <name>K(+)</name>
        <dbReference type="ChEBI" id="CHEBI:29103"/>
    </ligand>
</feature>
<comment type="caution">
    <text evidence="12">Lacks conserved residue(s) required for the propagation of feature annotation.</text>
</comment>
<dbReference type="GO" id="GO:0019303">
    <property type="term" value="P:D-ribose catabolic process"/>
    <property type="evidence" value="ECO:0007669"/>
    <property type="project" value="UniProtKB-UniRule"/>
</dbReference>
<dbReference type="InterPro" id="IPR011877">
    <property type="entry name" value="Ribokinase"/>
</dbReference>
<keyword evidence="4 12" id="KW-0808">Transferase</keyword>
<comment type="similarity">
    <text evidence="1">Belongs to the carbohydrate kinase pfkB family.</text>
</comment>
<evidence type="ECO:0000259" key="13">
    <source>
        <dbReference type="Pfam" id="PF00294"/>
    </source>
</evidence>
<comment type="similarity">
    <text evidence="12">Belongs to the carbohydrate kinase PfkB family. Ribokinase subfamily.</text>
</comment>
<dbReference type="EC" id="2.7.1.15" evidence="2 12"/>
<dbReference type="InterPro" id="IPR002173">
    <property type="entry name" value="Carboh/pur_kinase_PfkB_CS"/>
</dbReference>
<comment type="subunit">
    <text evidence="12">Homodimer.</text>
</comment>
<evidence type="ECO:0000256" key="4">
    <source>
        <dbReference type="ARBA" id="ARBA00022679"/>
    </source>
</evidence>
<feature type="binding site" evidence="12">
    <location>
        <position position="243"/>
    </location>
    <ligand>
        <name>substrate</name>
    </ligand>
</feature>
<evidence type="ECO:0000256" key="5">
    <source>
        <dbReference type="ARBA" id="ARBA00022723"/>
    </source>
</evidence>
<dbReference type="Pfam" id="PF00294">
    <property type="entry name" value="PfkB"/>
    <property type="match status" value="1"/>
</dbReference>
<comment type="pathway">
    <text evidence="12">Carbohydrate metabolism; D-ribose degradation; D-ribose 5-phosphate from beta-D-ribopyranose: step 2/2.</text>
</comment>
<feature type="binding site" evidence="12">
    <location>
        <begin position="11"/>
        <end position="13"/>
    </location>
    <ligand>
        <name>substrate</name>
    </ligand>
</feature>
<dbReference type="InterPro" id="IPR011611">
    <property type="entry name" value="PfkB_dom"/>
</dbReference>
<dbReference type="PRINTS" id="PR00990">
    <property type="entry name" value="RIBOKINASE"/>
</dbReference>
<feature type="binding site" evidence="12">
    <location>
        <begin position="211"/>
        <end position="216"/>
    </location>
    <ligand>
        <name>ATP</name>
        <dbReference type="ChEBI" id="CHEBI:30616"/>
    </ligand>
</feature>
<dbReference type="AlphaFoldDB" id="A0A4U1D3B3"/>
<dbReference type="PANTHER" id="PTHR10584">
    <property type="entry name" value="SUGAR KINASE"/>
    <property type="match status" value="1"/>
</dbReference>
<sequence length="296" mass="32353">MKKIAVIGSINIDFFVESSIVPKFGETVKGESFFQDFGGKGANQAVAAARLGGDVTLFGSIGNDEQKNVLLNHFKNENVNIEHLNIVEDISTGAAFIELHNSENRIIIVDGANKYTDIAYVEQNLDGLLEYDVFLFQLEIPVETIEYLIPYLHKHHKTIILDPAPAQPLSAELLEQITYLTPNEHEFSTVTKDERDITDVLKDYPNKLIITRGEKGVSFYNGKEIVMIPARTTMAVDTTGAGDTFTGAFTVGIAEGKPLEECIRLGTLAASVAVTKKGAQSGMPFKGDIENLVSEG</sequence>
<keyword evidence="8 12" id="KW-0067">ATP-binding</keyword>
<evidence type="ECO:0000256" key="10">
    <source>
        <dbReference type="ARBA" id="ARBA00022958"/>
    </source>
</evidence>
<dbReference type="OrthoDB" id="9775849at2"/>
<keyword evidence="11 12" id="KW-0119">Carbohydrate metabolism</keyword>
<keyword evidence="5 12" id="KW-0479">Metal-binding</keyword>
<dbReference type="HAMAP" id="MF_01987">
    <property type="entry name" value="Ribokinase"/>
    <property type="match status" value="1"/>
</dbReference>
<comment type="activity regulation">
    <text evidence="12">Activated by a monovalent cation that binds near, but not in, the active site. The most likely occupant of the site in vivo is potassium. Ion binding induces a conformational change that may alter substrate affinity.</text>
</comment>
<dbReference type="Proteomes" id="UP000307756">
    <property type="component" value="Unassembled WGS sequence"/>
</dbReference>
<evidence type="ECO:0000256" key="8">
    <source>
        <dbReference type="ARBA" id="ARBA00022840"/>
    </source>
</evidence>
<feature type="binding site" evidence="12">
    <location>
        <position position="239"/>
    </location>
    <ligand>
        <name>K(+)</name>
        <dbReference type="ChEBI" id="CHEBI:29103"/>
    </ligand>
</feature>
<feature type="binding site" evidence="12">
    <location>
        <begin position="242"/>
        <end position="243"/>
    </location>
    <ligand>
        <name>ATP</name>
        <dbReference type="ChEBI" id="CHEBI:30616"/>
    </ligand>
</feature>
<feature type="binding site" evidence="12">
    <location>
        <position position="183"/>
    </location>
    <ligand>
        <name>ATP</name>
        <dbReference type="ChEBI" id="CHEBI:30616"/>
    </ligand>
</feature>
<dbReference type="GO" id="GO:0004747">
    <property type="term" value="F:ribokinase activity"/>
    <property type="evidence" value="ECO:0007669"/>
    <property type="project" value="UniProtKB-UniRule"/>
</dbReference>
<evidence type="ECO:0000256" key="9">
    <source>
        <dbReference type="ARBA" id="ARBA00022842"/>
    </source>
</evidence>
<dbReference type="PANTHER" id="PTHR10584:SF166">
    <property type="entry name" value="RIBOKINASE"/>
    <property type="match status" value="1"/>
</dbReference>
<dbReference type="UniPathway" id="UPA00916">
    <property type="reaction ID" value="UER00889"/>
</dbReference>
<evidence type="ECO:0000313" key="15">
    <source>
        <dbReference type="Proteomes" id="UP000307756"/>
    </source>
</evidence>
<keyword evidence="15" id="KW-1185">Reference proteome</keyword>
<dbReference type="CDD" id="cd01174">
    <property type="entry name" value="ribokinase"/>
    <property type="match status" value="1"/>
</dbReference>
<evidence type="ECO:0000256" key="1">
    <source>
        <dbReference type="ARBA" id="ARBA00005380"/>
    </source>
</evidence>
<dbReference type="EMBL" id="SWBM01000002">
    <property type="protein sequence ID" value="TKC16801.1"/>
    <property type="molecule type" value="Genomic_DNA"/>
</dbReference>
<feature type="binding site" evidence="12">
    <location>
        <position position="278"/>
    </location>
    <ligand>
        <name>K(+)</name>
        <dbReference type="ChEBI" id="CHEBI:29103"/>
    </ligand>
</feature>
<comment type="cofactor">
    <cofactor evidence="12">
        <name>Mg(2+)</name>
        <dbReference type="ChEBI" id="CHEBI:18420"/>
    </cofactor>
    <text evidence="12">Requires a divalent cation, most likely magnesium in vivo, as an electrophilic catalyst to aid phosphoryl group transfer. It is the chelate of the metal and the nucleotide that is the actual substrate.</text>
</comment>
<dbReference type="PROSITE" id="PS00584">
    <property type="entry name" value="PFKB_KINASES_2"/>
    <property type="match status" value="1"/>
</dbReference>
<feature type="domain" description="Carbohydrate kinase PfkB" evidence="13">
    <location>
        <begin position="1"/>
        <end position="284"/>
    </location>
</feature>
<comment type="catalytic activity">
    <reaction evidence="12">
        <text>D-ribose + ATP = D-ribose 5-phosphate + ADP + H(+)</text>
        <dbReference type="Rhea" id="RHEA:13697"/>
        <dbReference type="ChEBI" id="CHEBI:15378"/>
        <dbReference type="ChEBI" id="CHEBI:30616"/>
        <dbReference type="ChEBI" id="CHEBI:47013"/>
        <dbReference type="ChEBI" id="CHEBI:78346"/>
        <dbReference type="ChEBI" id="CHEBI:456216"/>
        <dbReference type="EC" id="2.7.1.15"/>
    </reaction>
</comment>
<comment type="subcellular location">
    <subcellularLocation>
        <location evidence="12">Cytoplasm</location>
    </subcellularLocation>
</comment>
<feature type="binding site" evidence="12">
    <location>
        <position position="273"/>
    </location>
    <ligand>
        <name>K(+)</name>
        <dbReference type="ChEBI" id="CHEBI:29103"/>
    </ligand>
</feature>
<evidence type="ECO:0000256" key="3">
    <source>
        <dbReference type="ARBA" id="ARBA00016943"/>
    </source>
</evidence>
<comment type="caution">
    <text evidence="14">The sequence shown here is derived from an EMBL/GenBank/DDBJ whole genome shotgun (WGS) entry which is preliminary data.</text>
</comment>
<dbReference type="InterPro" id="IPR002139">
    <property type="entry name" value="Ribo/fructo_kinase"/>
</dbReference>
<evidence type="ECO:0000256" key="2">
    <source>
        <dbReference type="ARBA" id="ARBA00012035"/>
    </source>
</evidence>
<feature type="active site" description="Proton acceptor" evidence="12">
    <location>
        <position position="243"/>
    </location>
</feature>
<organism evidence="14 15">
    <name type="scientific">Robertmurraya kyonggiensis</name>
    <dbReference type="NCBI Taxonomy" id="1037680"/>
    <lineage>
        <taxon>Bacteria</taxon>
        <taxon>Bacillati</taxon>
        <taxon>Bacillota</taxon>
        <taxon>Bacilli</taxon>
        <taxon>Bacillales</taxon>
        <taxon>Bacillaceae</taxon>
        <taxon>Robertmurraya</taxon>
    </lineage>
</organism>
<gene>
    <name evidence="12 14" type="primary">rbsK</name>
    <name evidence="14" type="ORF">FA727_12085</name>
</gene>
<dbReference type="InterPro" id="IPR029056">
    <property type="entry name" value="Ribokinase-like"/>
</dbReference>
<dbReference type="GO" id="GO:0046872">
    <property type="term" value="F:metal ion binding"/>
    <property type="evidence" value="ECO:0007669"/>
    <property type="project" value="UniProtKB-KW"/>
</dbReference>
<keyword evidence="12" id="KW-0963">Cytoplasm</keyword>
<protein>
    <recommendedName>
        <fullName evidence="3 12">Ribokinase</fullName>
        <shortName evidence="12">RK</shortName>
        <ecNumber evidence="2 12">2.7.1.15</ecNumber>
    </recommendedName>
</protein>
<reference evidence="14 15" key="1">
    <citation type="journal article" date="2011" name="J. Microbiol.">
        <title>Bacillus kyonggiensis sp. nov., isolated from soil of a lettuce field.</title>
        <authorList>
            <person name="Dong K."/>
            <person name="Lee S."/>
        </authorList>
    </citation>
    <scope>NUCLEOTIDE SEQUENCE [LARGE SCALE GENOMIC DNA]</scope>
    <source>
        <strain evidence="14 15">NB22</strain>
    </source>
</reference>
<dbReference type="Gene3D" id="3.40.1190.20">
    <property type="match status" value="1"/>
</dbReference>
<feature type="binding site" evidence="12">
    <location>
        <position position="237"/>
    </location>
    <ligand>
        <name>K(+)</name>
        <dbReference type="ChEBI" id="CHEBI:29103"/>
    </ligand>
</feature>
<keyword evidence="9 12" id="KW-0460">Magnesium</keyword>